<dbReference type="AlphaFoldDB" id="A0A3L7JB01"/>
<evidence type="ECO:0000313" key="11">
    <source>
        <dbReference type="Proteomes" id="UP000281094"/>
    </source>
</evidence>
<keyword evidence="11" id="KW-1185">Reference proteome</keyword>
<dbReference type="InterPro" id="IPR000515">
    <property type="entry name" value="MetI-like"/>
</dbReference>
<dbReference type="RefSeq" id="WP_121644523.1">
    <property type="nucleotide sequence ID" value="NZ_RCWN01000001.1"/>
</dbReference>
<dbReference type="GO" id="GO:0006865">
    <property type="term" value="P:amino acid transport"/>
    <property type="evidence" value="ECO:0007669"/>
    <property type="project" value="TreeGrafter"/>
</dbReference>
<dbReference type="SUPFAM" id="SSF161098">
    <property type="entry name" value="MetI-like"/>
    <property type="match status" value="1"/>
</dbReference>
<dbReference type="EMBL" id="RCWN01000001">
    <property type="protein sequence ID" value="RLQ87555.1"/>
    <property type="molecule type" value="Genomic_DNA"/>
</dbReference>
<evidence type="ECO:0000256" key="1">
    <source>
        <dbReference type="ARBA" id="ARBA00004429"/>
    </source>
</evidence>
<dbReference type="InterPro" id="IPR010065">
    <property type="entry name" value="AA_ABC_transptr_permease_3TM"/>
</dbReference>
<keyword evidence="7 8" id="KW-0472">Membrane</keyword>
<feature type="domain" description="ABC transmembrane type-1" evidence="9">
    <location>
        <begin position="287"/>
        <end position="478"/>
    </location>
</feature>
<dbReference type="PANTHER" id="PTHR30614:SF41">
    <property type="entry name" value="INNER MEMBRANE AMINO-ACID ABC TRANSPORTER PERMEASE PROTEIN YHDY"/>
    <property type="match status" value="1"/>
</dbReference>
<sequence>MEEQVAGYVADQQLPARPAPASEKGIVHAMRKNLFATPVDSALSIIFGAFAIWLGWSILSWALLDATFLGGDRAACLGPEGGEKGGACWAFVGAKFSQFMYGSYPIDLRWRPNLVAIVFVILVAGLAIPKAPFKSLNVWLLFGLFPVFALIMLTGAGFSVTGGFMAFLMLIAGITVHLLYADDAGGLQAMPGKASALALLAAFVCIVLSSLTSGTIRFLGVTFTMWSLLACLAVLLSAGAIAFGMAKRAGSQVWRPVVPVLVAALVAVLLAENYGMRPVSTTLWGGLMLTLVVAITGIAASLPLGILLALGRQSDMPAIRTVCIIFIEFWRGVPLITVLFMAAFMLPLLVPTGVTFNQLLRALVGVALFSAAYMAEVIRGGLQAIPKGQYEGAQSLGLSYWQSMRMIILPQALKLVIPGIVNTFIGLFKDTSLVYIIGLADLLGTVRRGFSDPNWITPSTAATGLVFAGFVFWLFCFGMSRYSQYVERRLDTGYKR</sequence>
<dbReference type="GO" id="GO:0022857">
    <property type="term" value="F:transmembrane transporter activity"/>
    <property type="evidence" value="ECO:0007669"/>
    <property type="project" value="InterPro"/>
</dbReference>
<dbReference type="Proteomes" id="UP000281094">
    <property type="component" value="Unassembled WGS sequence"/>
</dbReference>
<comment type="subcellular location">
    <subcellularLocation>
        <location evidence="1">Cell inner membrane</location>
        <topology evidence="1">Multi-pass membrane protein</topology>
    </subcellularLocation>
    <subcellularLocation>
        <location evidence="8">Cell membrane</location>
        <topology evidence="8">Multi-pass membrane protein</topology>
    </subcellularLocation>
</comment>
<name>A0A3L7JB01_9HYPH</name>
<feature type="transmembrane region" description="Helical" evidence="8">
    <location>
        <begin position="460"/>
        <end position="479"/>
    </location>
</feature>
<evidence type="ECO:0000256" key="4">
    <source>
        <dbReference type="ARBA" id="ARBA00022475"/>
    </source>
</evidence>
<dbReference type="NCBIfam" id="TIGR01726">
    <property type="entry name" value="HEQRo_perm_3TM"/>
    <property type="match status" value="1"/>
</dbReference>
<evidence type="ECO:0000313" key="10">
    <source>
        <dbReference type="EMBL" id="RLQ87555.1"/>
    </source>
</evidence>
<feature type="transmembrane region" description="Helical" evidence="8">
    <location>
        <begin position="322"/>
        <end position="346"/>
    </location>
</feature>
<dbReference type="GO" id="GO:0043190">
    <property type="term" value="C:ATP-binding cassette (ABC) transporter complex"/>
    <property type="evidence" value="ECO:0007669"/>
    <property type="project" value="InterPro"/>
</dbReference>
<organism evidence="10 11">
    <name type="scientific">Notoacmeibacter ruber</name>
    <dbReference type="NCBI Taxonomy" id="2670375"/>
    <lineage>
        <taxon>Bacteria</taxon>
        <taxon>Pseudomonadati</taxon>
        <taxon>Pseudomonadota</taxon>
        <taxon>Alphaproteobacteria</taxon>
        <taxon>Hyphomicrobiales</taxon>
        <taxon>Notoacmeibacteraceae</taxon>
        <taxon>Notoacmeibacter</taxon>
    </lineage>
</organism>
<keyword evidence="3 8" id="KW-0813">Transport</keyword>
<evidence type="ECO:0000256" key="6">
    <source>
        <dbReference type="ARBA" id="ARBA00022989"/>
    </source>
</evidence>
<dbReference type="Gene3D" id="1.10.3720.10">
    <property type="entry name" value="MetI-like"/>
    <property type="match status" value="1"/>
</dbReference>
<dbReference type="InterPro" id="IPR043429">
    <property type="entry name" value="ArtM/GltK/GlnP/TcyL/YhdX-like"/>
</dbReference>
<feature type="transmembrane region" description="Helical" evidence="8">
    <location>
        <begin position="41"/>
        <end position="64"/>
    </location>
</feature>
<evidence type="ECO:0000256" key="8">
    <source>
        <dbReference type="RuleBase" id="RU363032"/>
    </source>
</evidence>
<dbReference type="Pfam" id="PF00528">
    <property type="entry name" value="BPD_transp_1"/>
    <property type="match status" value="1"/>
</dbReference>
<accession>A0A3L7JB01</accession>
<evidence type="ECO:0000256" key="3">
    <source>
        <dbReference type="ARBA" id="ARBA00022448"/>
    </source>
</evidence>
<dbReference type="CDD" id="cd06261">
    <property type="entry name" value="TM_PBP2"/>
    <property type="match status" value="1"/>
</dbReference>
<feature type="transmembrane region" description="Helical" evidence="8">
    <location>
        <begin position="283"/>
        <end position="310"/>
    </location>
</feature>
<feature type="transmembrane region" description="Helical" evidence="8">
    <location>
        <begin position="110"/>
        <end position="129"/>
    </location>
</feature>
<evidence type="ECO:0000256" key="7">
    <source>
        <dbReference type="ARBA" id="ARBA00023136"/>
    </source>
</evidence>
<keyword evidence="4" id="KW-1003">Cell membrane</keyword>
<feature type="transmembrane region" description="Helical" evidence="8">
    <location>
        <begin position="253"/>
        <end position="271"/>
    </location>
</feature>
<dbReference type="InterPro" id="IPR035906">
    <property type="entry name" value="MetI-like_sf"/>
</dbReference>
<reference evidence="10 11" key="1">
    <citation type="submission" date="2018-10" db="EMBL/GenBank/DDBJ databases">
        <title>Notoacmeibacter sp. M2BS9Y-3-1, whole genome shotgun sequence.</title>
        <authorList>
            <person name="Tuo L."/>
        </authorList>
    </citation>
    <scope>NUCLEOTIDE SEQUENCE [LARGE SCALE GENOMIC DNA]</scope>
    <source>
        <strain evidence="10 11">M2BS9Y-3-1</strain>
    </source>
</reference>
<feature type="transmembrane region" description="Helical" evidence="8">
    <location>
        <begin position="415"/>
        <end position="440"/>
    </location>
</feature>
<evidence type="ECO:0000259" key="9">
    <source>
        <dbReference type="PROSITE" id="PS50928"/>
    </source>
</evidence>
<gene>
    <name evidence="10" type="ORF">D8780_04365</name>
</gene>
<evidence type="ECO:0000256" key="5">
    <source>
        <dbReference type="ARBA" id="ARBA00022692"/>
    </source>
</evidence>
<feature type="transmembrane region" description="Helical" evidence="8">
    <location>
        <begin position="194"/>
        <end position="219"/>
    </location>
</feature>
<protein>
    <submittedName>
        <fullName evidence="10">Amino acid ABC transporter permease</fullName>
    </submittedName>
</protein>
<keyword evidence="5 8" id="KW-0812">Transmembrane</keyword>
<comment type="caution">
    <text evidence="10">The sequence shown here is derived from an EMBL/GenBank/DDBJ whole genome shotgun (WGS) entry which is preliminary data.</text>
</comment>
<dbReference type="PROSITE" id="PS50928">
    <property type="entry name" value="ABC_TM1"/>
    <property type="match status" value="1"/>
</dbReference>
<keyword evidence="6 8" id="KW-1133">Transmembrane helix</keyword>
<feature type="transmembrane region" description="Helical" evidence="8">
    <location>
        <begin position="164"/>
        <end position="182"/>
    </location>
</feature>
<proteinExistence type="inferred from homology"/>
<feature type="transmembrane region" description="Helical" evidence="8">
    <location>
        <begin position="225"/>
        <end position="246"/>
    </location>
</feature>
<evidence type="ECO:0000256" key="2">
    <source>
        <dbReference type="ARBA" id="ARBA00010072"/>
    </source>
</evidence>
<comment type="similarity">
    <text evidence="2">Belongs to the binding-protein-dependent transport system permease family. HisMQ subfamily.</text>
</comment>
<dbReference type="PANTHER" id="PTHR30614">
    <property type="entry name" value="MEMBRANE COMPONENT OF AMINO ACID ABC TRANSPORTER"/>
    <property type="match status" value="1"/>
</dbReference>
<feature type="transmembrane region" description="Helical" evidence="8">
    <location>
        <begin position="136"/>
        <end position="158"/>
    </location>
</feature>